<feature type="transmembrane region" description="Helical" evidence="6">
    <location>
        <begin position="340"/>
        <end position="362"/>
    </location>
</feature>
<protein>
    <recommendedName>
        <fullName evidence="7">Major facilitator superfamily (MFS) profile domain-containing protein</fullName>
    </recommendedName>
</protein>
<feature type="transmembrane region" description="Helical" evidence="6">
    <location>
        <begin position="21"/>
        <end position="40"/>
    </location>
</feature>
<evidence type="ECO:0000256" key="2">
    <source>
        <dbReference type="ARBA" id="ARBA00022692"/>
    </source>
</evidence>
<feature type="transmembrane region" description="Helical" evidence="6">
    <location>
        <begin position="150"/>
        <end position="174"/>
    </location>
</feature>
<feature type="transmembrane region" description="Helical" evidence="6">
    <location>
        <begin position="554"/>
        <end position="578"/>
    </location>
</feature>
<organism evidence="8 9">
    <name type="scientific">Tilletia horrida</name>
    <dbReference type="NCBI Taxonomy" id="155126"/>
    <lineage>
        <taxon>Eukaryota</taxon>
        <taxon>Fungi</taxon>
        <taxon>Dikarya</taxon>
        <taxon>Basidiomycota</taxon>
        <taxon>Ustilaginomycotina</taxon>
        <taxon>Exobasidiomycetes</taxon>
        <taxon>Tilletiales</taxon>
        <taxon>Tilletiaceae</taxon>
        <taxon>Tilletia</taxon>
    </lineage>
</organism>
<dbReference type="InterPro" id="IPR011701">
    <property type="entry name" value="MFS"/>
</dbReference>
<feature type="compositionally biased region" description="Basic and acidic residues" evidence="5">
    <location>
        <begin position="254"/>
        <end position="263"/>
    </location>
</feature>
<evidence type="ECO:0000256" key="1">
    <source>
        <dbReference type="ARBA" id="ARBA00004141"/>
    </source>
</evidence>
<dbReference type="AlphaFoldDB" id="A0AAN6GIS1"/>
<feature type="domain" description="Major facilitator superfamily (MFS) profile" evidence="7">
    <location>
        <begin position="21"/>
        <end position="581"/>
    </location>
</feature>
<dbReference type="PROSITE" id="PS50850">
    <property type="entry name" value="MFS"/>
    <property type="match status" value="1"/>
</dbReference>
<feature type="transmembrane region" description="Helical" evidence="6">
    <location>
        <begin position="441"/>
        <end position="460"/>
    </location>
</feature>
<comment type="caution">
    <text evidence="8">The sequence shown here is derived from an EMBL/GenBank/DDBJ whole genome shotgun (WGS) entry which is preliminary data.</text>
</comment>
<dbReference type="PANTHER" id="PTHR42718">
    <property type="entry name" value="MAJOR FACILITATOR SUPERFAMILY MULTIDRUG TRANSPORTER MFSC"/>
    <property type="match status" value="1"/>
</dbReference>
<name>A0AAN6GIS1_9BASI</name>
<dbReference type="InterPro" id="IPR036259">
    <property type="entry name" value="MFS_trans_sf"/>
</dbReference>
<keyword evidence="4 6" id="KW-0472">Membrane</keyword>
<evidence type="ECO:0000313" key="8">
    <source>
        <dbReference type="EMBL" id="KAK0543246.1"/>
    </source>
</evidence>
<keyword evidence="3 6" id="KW-1133">Transmembrane helix</keyword>
<keyword evidence="9" id="KW-1185">Reference proteome</keyword>
<evidence type="ECO:0000256" key="6">
    <source>
        <dbReference type="SAM" id="Phobius"/>
    </source>
</evidence>
<dbReference type="SUPFAM" id="SSF103473">
    <property type="entry name" value="MFS general substrate transporter"/>
    <property type="match status" value="1"/>
</dbReference>
<evidence type="ECO:0000259" key="7">
    <source>
        <dbReference type="PROSITE" id="PS50850"/>
    </source>
</evidence>
<feature type="transmembrane region" description="Helical" evidence="6">
    <location>
        <begin position="89"/>
        <end position="109"/>
    </location>
</feature>
<evidence type="ECO:0000256" key="3">
    <source>
        <dbReference type="ARBA" id="ARBA00022989"/>
    </source>
</evidence>
<feature type="transmembrane region" description="Helical" evidence="6">
    <location>
        <begin position="121"/>
        <end position="138"/>
    </location>
</feature>
<dbReference type="Proteomes" id="UP001176517">
    <property type="component" value="Unassembled WGS sequence"/>
</dbReference>
<feature type="compositionally biased region" description="Basic and acidic residues" evidence="5">
    <location>
        <begin position="218"/>
        <end position="237"/>
    </location>
</feature>
<dbReference type="EMBL" id="JAPDMZ010000383">
    <property type="protein sequence ID" value="KAK0543246.1"/>
    <property type="molecule type" value="Genomic_DNA"/>
</dbReference>
<dbReference type="GO" id="GO:0022857">
    <property type="term" value="F:transmembrane transporter activity"/>
    <property type="evidence" value="ECO:0007669"/>
    <property type="project" value="InterPro"/>
</dbReference>
<proteinExistence type="predicted"/>
<sequence>MGKRITSVLSGRLALTRELSSVLVVCMCMLFTQSGLGITIPTLDYISRTFGIDDDPGKQSWLSASYSLLVGTLVLPMGAAGDLLGHKKLVVAGFAWFSLWSLIAGLSSYSGSHIFFDVCRGFQGMGPAMILPNGVAILGRLYRAGTTRKYIAFCAFAAMAPNGFMVAATFSGIFVDRTSIGWPLSFYIFAIALALVAVLGLLVLPSEAELLDIHRQHVEQDRRKKEQTTLTEGEKTAVRPHSSPKPAASSDSQTHSEAEHPARTDTPSGSETPRDRSGPGFQEHEEGRPIQPDHVSAMDDSFSEATTKFDWIGAFLGVSSLLLLNVAWNQGGVLGWQSPQTYILLIIGFLLGGAFVASSFYLEQPLVPRDVWTAENALVLGCVSLGWSSFGIWSFYSYRIWQVVRGKSVLLSVAYMSPVSITGIVAAFGTGYLLKGLGPGPVLFISMCAFLIGSSLIGTMPAQQTYWTASFFSSLLTPIGMDSSFPSASIILSDRLPHNRQGQAGSLVNTCINWSIAIGLGIGGTVEHYIVQHLKEHPDGRSPIEITFKGYRSAMYVGIGLATLGVLLSALNWFIIWWESRRDRSESAKEEEKGA</sequence>
<feature type="region of interest" description="Disordered" evidence="5">
    <location>
        <begin position="218"/>
        <end position="296"/>
    </location>
</feature>
<dbReference type="Pfam" id="PF07690">
    <property type="entry name" value="MFS_1"/>
    <property type="match status" value="1"/>
</dbReference>
<dbReference type="InterPro" id="IPR020846">
    <property type="entry name" value="MFS_dom"/>
</dbReference>
<comment type="subcellular location">
    <subcellularLocation>
        <location evidence="1">Membrane</location>
        <topology evidence="1">Multi-pass membrane protein</topology>
    </subcellularLocation>
</comment>
<gene>
    <name evidence="8" type="ORF">OC846_006485</name>
</gene>
<accession>A0AAN6GIS1</accession>
<evidence type="ECO:0000256" key="5">
    <source>
        <dbReference type="SAM" id="MobiDB-lite"/>
    </source>
</evidence>
<feature type="transmembrane region" description="Helical" evidence="6">
    <location>
        <begin position="374"/>
        <end position="396"/>
    </location>
</feature>
<feature type="transmembrane region" description="Helical" evidence="6">
    <location>
        <begin position="408"/>
        <end position="434"/>
    </location>
</feature>
<evidence type="ECO:0000256" key="4">
    <source>
        <dbReference type="ARBA" id="ARBA00023136"/>
    </source>
</evidence>
<feature type="transmembrane region" description="Helical" evidence="6">
    <location>
        <begin position="186"/>
        <end position="205"/>
    </location>
</feature>
<reference evidence="8" key="1">
    <citation type="journal article" date="2023" name="PhytoFront">
        <title>Draft Genome Resources of Seven Strains of Tilletia horrida, Causal Agent of Kernel Smut of Rice.</title>
        <authorList>
            <person name="Khanal S."/>
            <person name="Antony Babu S."/>
            <person name="Zhou X.G."/>
        </authorList>
    </citation>
    <scope>NUCLEOTIDE SEQUENCE</scope>
    <source>
        <strain evidence="8">TX6</strain>
    </source>
</reference>
<evidence type="ECO:0000313" key="9">
    <source>
        <dbReference type="Proteomes" id="UP001176517"/>
    </source>
</evidence>
<feature type="transmembrane region" description="Helical" evidence="6">
    <location>
        <begin position="60"/>
        <end position="77"/>
    </location>
</feature>
<dbReference type="PANTHER" id="PTHR42718:SF1">
    <property type="entry name" value="LOW AFFINITY AMMONIUM TRANSPORTER"/>
    <property type="match status" value="1"/>
</dbReference>
<feature type="compositionally biased region" description="Basic and acidic residues" evidence="5">
    <location>
        <begin position="272"/>
        <end position="288"/>
    </location>
</feature>
<dbReference type="Gene3D" id="1.20.1250.20">
    <property type="entry name" value="MFS general substrate transporter like domains"/>
    <property type="match status" value="2"/>
</dbReference>
<dbReference type="GO" id="GO:0016020">
    <property type="term" value="C:membrane"/>
    <property type="evidence" value="ECO:0007669"/>
    <property type="project" value="UniProtKB-SubCell"/>
</dbReference>
<keyword evidence="2 6" id="KW-0812">Transmembrane</keyword>